<name>A0A518BAY5_9BACT</name>
<feature type="chain" id="PRO_5022013146" description="DUF1570 domain-containing protein" evidence="1">
    <location>
        <begin position="26"/>
        <end position="385"/>
    </location>
</feature>
<dbReference type="Proteomes" id="UP000317093">
    <property type="component" value="Chromosome"/>
</dbReference>
<dbReference type="EMBL" id="CP036279">
    <property type="protein sequence ID" value="QDU64145.1"/>
    <property type="molecule type" value="Genomic_DNA"/>
</dbReference>
<evidence type="ECO:0000256" key="1">
    <source>
        <dbReference type="SAM" id="SignalP"/>
    </source>
</evidence>
<dbReference type="Pfam" id="PF07607">
    <property type="entry name" value="DUF1570"/>
    <property type="match status" value="1"/>
</dbReference>
<keyword evidence="1" id="KW-0732">Signal</keyword>
<dbReference type="OrthoDB" id="291356at2"/>
<accession>A0A518BAY5</accession>
<protein>
    <recommendedName>
        <fullName evidence="2">DUF1570 domain-containing protein</fullName>
    </recommendedName>
</protein>
<proteinExistence type="predicted"/>
<feature type="domain" description="DUF1570" evidence="2">
    <location>
        <begin position="224"/>
        <end position="348"/>
    </location>
</feature>
<gene>
    <name evidence="3" type="ORF">Pan216_50340</name>
</gene>
<evidence type="ECO:0000313" key="3">
    <source>
        <dbReference type="EMBL" id="QDU64145.1"/>
    </source>
</evidence>
<dbReference type="AlphaFoldDB" id="A0A518BAY5"/>
<reference evidence="3 4" key="1">
    <citation type="submission" date="2019-02" db="EMBL/GenBank/DDBJ databases">
        <title>Deep-cultivation of Planctomycetes and their phenomic and genomic characterization uncovers novel biology.</title>
        <authorList>
            <person name="Wiegand S."/>
            <person name="Jogler M."/>
            <person name="Boedeker C."/>
            <person name="Pinto D."/>
            <person name="Vollmers J."/>
            <person name="Rivas-Marin E."/>
            <person name="Kohn T."/>
            <person name="Peeters S.H."/>
            <person name="Heuer A."/>
            <person name="Rast P."/>
            <person name="Oberbeckmann S."/>
            <person name="Bunk B."/>
            <person name="Jeske O."/>
            <person name="Meyerdierks A."/>
            <person name="Storesund J.E."/>
            <person name="Kallscheuer N."/>
            <person name="Luecker S."/>
            <person name="Lage O.M."/>
            <person name="Pohl T."/>
            <person name="Merkel B.J."/>
            <person name="Hornburger P."/>
            <person name="Mueller R.-W."/>
            <person name="Bruemmer F."/>
            <person name="Labrenz M."/>
            <person name="Spormann A.M."/>
            <person name="Op den Camp H."/>
            <person name="Overmann J."/>
            <person name="Amann R."/>
            <person name="Jetten M.S.M."/>
            <person name="Mascher T."/>
            <person name="Medema M.H."/>
            <person name="Devos D.P."/>
            <person name="Kaster A.-K."/>
            <person name="Ovreas L."/>
            <person name="Rohde M."/>
            <person name="Galperin M.Y."/>
            <person name="Jogler C."/>
        </authorList>
    </citation>
    <scope>NUCLEOTIDE SEQUENCE [LARGE SCALE GENOMIC DNA]</scope>
    <source>
        <strain evidence="3 4">Pan216</strain>
    </source>
</reference>
<evidence type="ECO:0000313" key="4">
    <source>
        <dbReference type="Proteomes" id="UP000317093"/>
    </source>
</evidence>
<evidence type="ECO:0000259" key="2">
    <source>
        <dbReference type="Pfam" id="PF07607"/>
    </source>
</evidence>
<dbReference type="InterPro" id="IPR011464">
    <property type="entry name" value="DUF1570"/>
</dbReference>
<dbReference type="KEGG" id="knv:Pan216_50340"/>
<feature type="signal peptide" evidence="1">
    <location>
        <begin position="1"/>
        <end position="25"/>
    </location>
</feature>
<organism evidence="3 4">
    <name type="scientific">Kolteria novifilia</name>
    <dbReference type="NCBI Taxonomy" id="2527975"/>
    <lineage>
        <taxon>Bacteria</taxon>
        <taxon>Pseudomonadati</taxon>
        <taxon>Planctomycetota</taxon>
        <taxon>Planctomycetia</taxon>
        <taxon>Kolteriales</taxon>
        <taxon>Kolteriaceae</taxon>
        <taxon>Kolteria</taxon>
    </lineage>
</organism>
<sequence length="385" mass="43961" precursor="true">MTPTSRSAAILATLYSITIFSLSQADTITFSQDGLRKTVEGNVLAEDSRGGLLVEGRDGQHHILQSGDVLERQRSAEEVQPYSNRDLQRALEEELGPQFKFLKTNNYLVCYSGDQAYARQAATLFERAYSTFTNYFRRRGGFRFEKPKFPLIAIVCASRSEYIDLVSKELGPLAAQTAGVYMPGTNRMYMYDATGGQTGQNLQRIAQTNARQAQNFAFLLQEQNISTVIHEAVHQIAFNTGFHKRHVLNPLWLVEGMAMYFEAPDRDARGGWRGAGKVNRERLERFSKMYPSGLIPLEQMIIDDTVFRQADTANDAYAQAWALSYFLAKSKTKSYIKYLKILYEREPMVEYTPEERLADFRTAFGKSPEKLEVDFKRYMKRVVLK</sequence>
<dbReference type="RefSeq" id="WP_145262138.1">
    <property type="nucleotide sequence ID" value="NZ_CP036279.1"/>
</dbReference>
<keyword evidence="4" id="KW-1185">Reference proteome</keyword>